<dbReference type="InterPro" id="IPR009078">
    <property type="entry name" value="Ferritin-like_SF"/>
</dbReference>
<dbReference type="Gene3D" id="1.10.620.20">
    <property type="entry name" value="Ribonucleotide Reductase, subunit A"/>
    <property type="match status" value="1"/>
</dbReference>
<dbReference type="SMART" id="SM00746">
    <property type="entry name" value="TRASH"/>
    <property type="match status" value="1"/>
</dbReference>
<dbReference type="Pfam" id="PF04945">
    <property type="entry name" value="YHS"/>
    <property type="match status" value="1"/>
</dbReference>
<dbReference type="InterPro" id="IPR011017">
    <property type="entry name" value="TRASH_dom"/>
</dbReference>
<gene>
    <name evidence="2" type="ORF">LCGC14_1926430</name>
</gene>
<protein>
    <recommendedName>
        <fullName evidence="1">TRASH domain-containing protein</fullName>
    </recommendedName>
</protein>
<evidence type="ECO:0000259" key="1">
    <source>
        <dbReference type="SMART" id="SM00746"/>
    </source>
</evidence>
<sequence>MAEKVVDPVCGMEIDKSEAAATSEHMGKTFYFCAQGCKKQFEEDPMKYMKM</sequence>
<evidence type="ECO:0000313" key="2">
    <source>
        <dbReference type="EMBL" id="KKL88262.1"/>
    </source>
</evidence>
<dbReference type="GO" id="GO:0016491">
    <property type="term" value="F:oxidoreductase activity"/>
    <property type="evidence" value="ECO:0007669"/>
    <property type="project" value="InterPro"/>
</dbReference>
<dbReference type="InterPro" id="IPR007029">
    <property type="entry name" value="YHS_dom"/>
</dbReference>
<feature type="domain" description="TRASH" evidence="1">
    <location>
        <begin position="7"/>
        <end position="45"/>
    </location>
</feature>
<comment type="caution">
    <text evidence="2">The sequence shown here is derived from an EMBL/GenBank/DDBJ whole genome shotgun (WGS) entry which is preliminary data.</text>
</comment>
<dbReference type="InterPro" id="IPR012348">
    <property type="entry name" value="RNR-like"/>
</dbReference>
<reference evidence="2" key="1">
    <citation type="journal article" date="2015" name="Nature">
        <title>Complex archaea that bridge the gap between prokaryotes and eukaryotes.</title>
        <authorList>
            <person name="Spang A."/>
            <person name="Saw J.H."/>
            <person name="Jorgensen S.L."/>
            <person name="Zaremba-Niedzwiedzka K."/>
            <person name="Martijn J."/>
            <person name="Lind A.E."/>
            <person name="van Eijk R."/>
            <person name="Schleper C."/>
            <person name="Guy L."/>
            <person name="Ettema T.J."/>
        </authorList>
    </citation>
    <scope>NUCLEOTIDE SEQUENCE</scope>
</reference>
<dbReference type="EMBL" id="LAZR01020613">
    <property type="protein sequence ID" value="KKL88262.1"/>
    <property type="molecule type" value="Genomic_DNA"/>
</dbReference>
<accession>A0A0F9IM46</accession>
<proteinExistence type="predicted"/>
<organism evidence="2">
    <name type="scientific">marine sediment metagenome</name>
    <dbReference type="NCBI Taxonomy" id="412755"/>
    <lineage>
        <taxon>unclassified sequences</taxon>
        <taxon>metagenomes</taxon>
        <taxon>ecological metagenomes</taxon>
    </lineage>
</organism>
<dbReference type="AlphaFoldDB" id="A0A0F9IM46"/>
<dbReference type="SUPFAM" id="SSF47240">
    <property type="entry name" value="Ferritin-like"/>
    <property type="match status" value="1"/>
</dbReference>
<name>A0A0F9IM46_9ZZZZ</name>